<name>A0ABW5G8Y6_9PSEU</name>
<reference evidence="3" key="1">
    <citation type="journal article" date="2019" name="Int. J. Syst. Evol. Microbiol.">
        <title>The Global Catalogue of Microorganisms (GCM) 10K type strain sequencing project: providing services to taxonomists for standard genome sequencing and annotation.</title>
        <authorList>
            <consortium name="The Broad Institute Genomics Platform"/>
            <consortium name="The Broad Institute Genome Sequencing Center for Infectious Disease"/>
            <person name="Wu L."/>
            <person name="Ma J."/>
        </authorList>
    </citation>
    <scope>NUCLEOTIDE SEQUENCE [LARGE SCALE GENOMIC DNA]</scope>
    <source>
        <strain evidence="3">CGMCC 4.7643</strain>
    </source>
</reference>
<evidence type="ECO:0008006" key="4">
    <source>
        <dbReference type="Google" id="ProtNLM"/>
    </source>
</evidence>
<evidence type="ECO:0000256" key="1">
    <source>
        <dbReference type="SAM" id="MobiDB-lite"/>
    </source>
</evidence>
<evidence type="ECO:0000313" key="3">
    <source>
        <dbReference type="Proteomes" id="UP001597419"/>
    </source>
</evidence>
<feature type="region of interest" description="Disordered" evidence="1">
    <location>
        <begin position="24"/>
        <end position="49"/>
    </location>
</feature>
<keyword evidence="3" id="KW-1185">Reference proteome</keyword>
<protein>
    <recommendedName>
        <fullName evidence="4">RCK C-terminal domain-containing protein</fullName>
    </recommendedName>
</protein>
<sequence length="106" mass="11013">MIMLGGLIVNHAVWEPDPSASFARRLGISPREPGSGGGGGDTASGEFGQCPDIWELTNGDVAVVGRDLTQAYRSRLPDGVSVGEGERLVILPRGMIIAAKADIPDA</sequence>
<gene>
    <name evidence="2" type="ORF">ACFSYJ_04045</name>
</gene>
<dbReference type="RefSeq" id="WP_345389359.1">
    <property type="nucleotide sequence ID" value="NZ_BAABHG010000003.1"/>
</dbReference>
<dbReference type="EMBL" id="JBHUKU010000002">
    <property type="protein sequence ID" value="MFD2457754.1"/>
    <property type="molecule type" value="Genomic_DNA"/>
</dbReference>
<dbReference type="Proteomes" id="UP001597419">
    <property type="component" value="Unassembled WGS sequence"/>
</dbReference>
<evidence type="ECO:0000313" key="2">
    <source>
        <dbReference type="EMBL" id="MFD2457754.1"/>
    </source>
</evidence>
<accession>A0ABW5G8Y6</accession>
<proteinExistence type="predicted"/>
<organism evidence="2 3">
    <name type="scientific">Amycolatopsis samaneae</name>
    <dbReference type="NCBI Taxonomy" id="664691"/>
    <lineage>
        <taxon>Bacteria</taxon>
        <taxon>Bacillati</taxon>
        <taxon>Actinomycetota</taxon>
        <taxon>Actinomycetes</taxon>
        <taxon>Pseudonocardiales</taxon>
        <taxon>Pseudonocardiaceae</taxon>
        <taxon>Amycolatopsis</taxon>
    </lineage>
</organism>
<comment type="caution">
    <text evidence="2">The sequence shown here is derived from an EMBL/GenBank/DDBJ whole genome shotgun (WGS) entry which is preliminary data.</text>
</comment>